<dbReference type="Gene3D" id="1.20.1250.20">
    <property type="entry name" value="MFS general substrate transporter like domains"/>
    <property type="match status" value="1"/>
</dbReference>
<proteinExistence type="inferred from homology"/>
<feature type="transmembrane region" description="Helical" evidence="9">
    <location>
        <begin position="389"/>
        <end position="411"/>
    </location>
</feature>
<dbReference type="GO" id="GO:0016020">
    <property type="term" value="C:membrane"/>
    <property type="evidence" value="ECO:0007669"/>
    <property type="project" value="UniProtKB-SubCell"/>
</dbReference>
<dbReference type="InterPro" id="IPR005829">
    <property type="entry name" value="Sugar_transporter_CS"/>
</dbReference>
<dbReference type="PANTHER" id="PTHR48022:SF83">
    <property type="entry name" value="MAJOR FACILITATOR SUPERFAMILY (MFS) PROFILE DOMAIN-CONTAINING PROTEIN"/>
    <property type="match status" value="1"/>
</dbReference>
<accession>A0AAQ3M4Q4</accession>
<dbReference type="Pfam" id="PF00083">
    <property type="entry name" value="Sugar_tr"/>
    <property type="match status" value="1"/>
</dbReference>
<reference evidence="11 12" key="1">
    <citation type="submission" date="2023-11" db="EMBL/GenBank/DDBJ databases">
        <title>An acidophilic fungus is an integral part of prey digestion in a carnivorous sundew plant.</title>
        <authorList>
            <person name="Tsai I.J."/>
        </authorList>
    </citation>
    <scope>NUCLEOTIDE SEQUENCE [LARGE SCALE GENOMIC DNA]</scope>
    <source>
        <strain evidence="11">169a</strain>
    </source>
</reference>
<feature type="transmembrane region" description="Helical" evidence="9">
    <location>
        <begin position="457"/>
        <end position="476"/>
    </location>
</feature>
<evidence type="ECO:0000256" key="8">
    <source>
        <dbReference type="SAM" id="MobiDB-lite"/>
    </source>
</evidence>
<dbReference type="GO" id="GO:0005351">
    <property type="term" value="F:carbohydrate:proton symporter activity"/>
    <property type="evidence" value="ECO:0007669"/>
    <property type="project" value="TreeGrafter"/>
</dbReference>
<feature type="transmembrane region" description="Helical" evidence="9">
    <location>
        <begin position="488"/>
        <end position="511"/>
    </location>
</feature>
<dbReference type="PROSITE" id="PS00217">
    <property type="entry name" value="SUGAR_TRANSPORT_2"/>
    <property type="match status" value="1"/>
</dbReference>
<evidence type="ECO:0000256" key="3">
    <source>
        <dbReference type="ARBA" id="ARBA00022448"/>
    </source>
</evidence>
<evidence type="ECO:0000256" key="2">
    <source>
        <dbReference type="ARBA" id="ARBA00010992"/>
    </source>
</evidence>
<dbReference type="InterPro" id="IPR020846">
    <property type="entry name" value="MFS_dom"/>
</dbReference>
<feature type="transmembrane region" description="Helical" evidence="9">
    <location>
        <begin position="237"/>
        <end position="256"/>
    </location>
</feature>
<comment type="subcellular location">
    <subcellularLocation>
        <location evidence="1">Membrane</location>
        <topology evidence="1">Multi-pass membrane protein</topology>
    </subcellularLocation>
</comment>
<feature type="transmembrane region" description="Helical" evidence="9">
    <location>
        <begin position="276"/>
        <end position="297"/>
    </location>
</feature>
<evidence type="ECO:0000256" key="9">
    <source>
        <dbReference type="SAM" id="Phobius"/>
    </source>
</evidence>
<dbReference type="InterPro" id="IPR005828">
    <property type="entry name" value="MFS_sugar_transport-like"/>
</dbReference>
<feature type="transmembrane region" description="Helical" evidence="9">
    <location>
        <begin position="178"/>
        <end position="197"/>
    </location>
</feature>
<dbReference type="PROSITE" id="PS50850">
    <property type="entry name" value="MFS"/>
    <property type="match status" value="1"/>
</dbReference>
<keyword evidence="6 9" id="KW-0472">Membrane</keyword>
<feature type="region of interest" description="Disordered" evidence="8">
    <location>
        <begin position="1"/>
        <end position="37"/>
    </location>
</feature>
<keyword evidence="12" id="KW-1185">Reference proteome</keyword>
<comment type="similarity">
    <text evidence="2 7">Belongs to the major facilitator superfamily. Sugar transporter (TC 2.A.1.1) family.</text>
</comment>
<dbReference type="PROSITE" id="PS00216">
    <property type="entry name" value="SUGAR_TRANSPORT_1"/>
    <property type="match status" value="1"/>
</dbReference>
<feature type="compositionally biased region" description="Polar residues" evidence="8">
    <location>
        <begin position="1"/>
        <end position="14"/>
    </location>
</feature>
<evidence type="ECO:0000256" key="6">
    <source>
        <dbReference type="ARBA" id="ARBA00023136"/>
    </source>
</evidence>
<organism evidence="11 12">
    <name type="scientific">Acrodontium crateriforme</name>
    <dbReference type="NCBI Taxonomy" id="150365"/>
    <lineage>
        <taxon>Eukaryota</taxon>
        <taxon>Fungi</taxon>
        <taxon>Dikarya</taxon>
        <taxon>Ascomycota</taxon>
        <taxon>Pezizomycotina</taxon>
        <taxon>Dothideomycetes</taxon>
        <taxon>Dothideomycetidae</taxon>
        <taxon>Mycosphaerellales</taxon>
        <taxon>Teratosphaeriaceae</taxon>
        <taxon>Acrodontium</taxon>
    </lineage>
</organism>
<dbReference type="NCBIfam" id="TIGR00879">
    <property type="entry name" value="SP"/>
    <property type="match status" value="1"/>
</dbReference>
<feature type="transmembrane region" description="Helical" evidence="9">
    <location>
        <begin position="356"/>
        <end position="377"/>
    </location>
</feature>
<dbReference type="AlphaFoldDB" id="A0AAQ3M4Q4"/>
<feature type="transmembrane region" description="Helical" evidence="9">
    <location>
        <begin position="523"/>
        <end position="539"/>
    </location>
</feature>
<evidence type="ECO:0000256" key="7">
    <source>
        <dbReference type="RuleBase" id="RU003346"/>
    </source>
</evidence>
<evidence type="ECO:0000259" key="10">
    <source>
        <dbReference type="PROSITE" id="PS50850"/>
    </source>
</evidence>
<gene>
    <name evidence="11" type="ORF">R9X50_00445700</name>
</gene>
<name>A0AAQ3M4Q4_9PEZI</name>
<feature type="transmembrane region" description="Helical" evidence="9">
    <location>
        <begin position="203"/>
        <end position="225"/>
    </location>
</feature>
<evidence type="ECO:0000256" key="1">
    <source>
        <dbReference type="ARBA" id="ARBA00004141"/>
    </source>
</evidence>
<feature type="transmembrane region" description="Helical" evidence="9">
    <location>
        <begin position="418"/>
        <end position="437"/>
    </location>
</feature>
<evidence type="ECO:0000313" key="12">
    <source>
        <dbReference type="Proteomes" id="UP001303373"/>
    </source>
</evidence>
<dbReference type="SUPFAM" id="SSF103473">
    <property type="entry name" value="MFS general substrate transporter"/>
    <property type="match status" value="1"/>
</dbReference>
<evidence type="ECO:0000313" key="11">
    <source>
        <dbReference type="EMBL" id="WPH01609.1"/>
    </source>
</evidence>
<dbReference type="InterPro" id="IPR050360">
    <property type="entry name" value="MFS_Sugar_Transporters"/>
</dbReference>
<dbReference type="FunFam" id="1.20.1250.20:FF:000078">
    <property type="entry name" value="MFS maltose transporter, putative"/>
    <property type="match status" value="1"/>
</dbReference>
<keyword evidence="3 7" id="KW-0813">Transport</keyword>
<dbReference type="InterPro" id="IPR036259">
    <property type="entry name" value="MFS_trans_sf"/>
</dbReference>
<dbReference type="EMBL" id="CP138585">
    <property type="protein sequence ID" value="WPH01609.1"/>
    <property type="molecule type" value="Genomic_DNA"/>
</dbReference>
<evidence type="ECO:0000256" key="5">
    <source>
        <dbReference type="ARBA" id="ARBA00022989"/>
    </source>
</evidence>
<keyword evidence="4 9" id="KW-0812">Transmembrane</keyword>
<dbReference type="InterPro" id="IPR003663">
    <property type="entry name" value="Sugar/inositol_transpt"/>
</dbReference>
<protein>
    <submittedName>
        <fullName evidence="11">General substrate transporter</fullName>
    </submittedName>
</protein>
<dbReference type="PANTHER" id="PTHR48022">
    <property type="entry name" value="PLASTIDIC GLUCOSE TRANSPORTER 4"/>
    <property type="match status" value="1"/>
</dbReference>
<dbReference type="Proteomes" id="UP001303373">
    <property type="component" value="Chromosome 6"/>
</dbReference>
<keyword evidence="5 9" id="KW-1133">Transmembrane helix</keyword>
<feature type="domain" description="Major facilitator superfamily (MFS) profile" evidence="10">
    <location>
        <begin position="103"/>
        <end position="545"/>
    </location>
</feature>
<evidence type="ECO:0000256" key="4">
    <source>
        <dbReference type="ARBA" id="ARBA00022692"/>
    </source>
</evidence>
<sequence length="571" mass="62744">MSPSQTDGATSSYGTFEHNRAGAAASSSSSTLPQAKDATMAFDDHDKHYGDRKLDGDDPIDVKKGNIAVIGNIAGEEARRAVELEGQLTFFEALKLYPTAAGWSIFFSLGIIMTAFDPQLITNLFASPQFQKDFGYLYNGNYIVSAPWQTSLAMGQPIGQVVGAFAAAYPMEWFGRKWTFAACVVISAGFTFIQFFARSLTVLLIGELLGGLILGTYAVIAPSYASEVCPVAMRGILLAWINLCFVIGQLIATGIVAGTASLTTHWAYSAPFAAQWFWPLIILIGVGFAPESPWWLVRKGRMEDAEKALLRLASTEVDVKANLAMIVETDMLEQTLENGSTYWDCFKKINFRRTEIAVGVYSIQVISGIYLVGYATYFFEQAGLATDKAFDMSVGFLGLGFIGTIFSWLLLVRFGRRTIYIIGLAILTVLLLIIGILDCVPGYKDNHPLIWAQSSLMLVWNFCYDFSVGPVCFVIISEVSATRVRSKTIAIATAVQAALGIVMTIAIPYLINPDQANLRGKIGFFYGGLSGISLIWAYLRIPETKGRTYEELDLMFSRGVKSRQFKDYHVE</sequence>